<dbReference type="RefSeq" id="WP_073051322.1">
    <property type="nucleotide sequence ID" value="NZ_FQUP01000001.1"/>
</dbReference>
<evidence type="ECO:0000313" key="2">
    <source>
        <dbReference type="EMBL" id="SHE65037.1"/>
    </source>
</evidence>
<feature type="transmembrane region" description="Helical" evidence="1">
    <location>
        <begin position="12"/>
        <end position="34"/>
    </location>
</feature>
<dbReference type="AlphaFoldDB" id="A0A1M4V819"/>
<evidence type="ECO:0000256" key="1">
    <source>
        <dbReference type="SAM" id="Phobius"/>
    </source>
</evidence>
<sequence>MTIDLKPRRRRISWLWMALVCSLAINAFVLGAFVTERLGFRHTDSGPRAVKMELRWLKDRLSPDSVTAIESSLDTLKPDVVARLQRLKTLRTELAVLAAAPEPDRAAIDEHLREIRIEVGAMQEQIQSRTFDAVLALPPDQRAALGKQPAD</sequence>
<dbReference type="STRING" id="1122133.SAMN02745157_0634"/>
<reference evidence="2 3" key="1">
    <citation type="submission" date="2016-11" db="EMBL/GenBank/DDBJ databases">
        <authorList>
            <person name="Jaros S."/>
            <person name="Januszkiewicz K."/>
            <person name="Wedrychowicz H."/>
        </authorList>
    </citation>
    <scope>NUCLEOTIDE SEQUENCE [LARGE SCALE GENOMIC DNA]</scope>
    <source>
        <strain evidence="2 3">DSM 19436</strain>
    </source>
</reference>
<dbReference type="Gene3D" id="1.20.120.1490">
    <property type="match status" value="1"/>
</dbReference>
<dbReference type="OrthoDB" id="8420194at2"/>
<name>A0A1M4V819_9HYPH</name>
<dbReference type="Proteomes" id="UP000184485">
    <property type="component" value="Unassembled WGS sequence"/>
</dbReference>
<dbReference type="InterPro" id="IPR025961">
    <property type="entry name" value="Metal_resist"/>
</dbReference>
<keyword evidence="3" id="KW-1185">Reference proteome</keyword>
<dbReference type="Pfam" id="PF13801">
    <property type="entry name" value="Metal_resist"/>
    <property type="match status" value="1"/>
</dbReference>
<protein>
    <submittedName>
        <fullName evidence="2">Heavy-metal resistance</fullName>
    </submittedName>
</protein>
<evidence type="ECO:0000313" key="3">
    <source>
        <dbReference type="Proteomes" id="UP000184485"/>
    </source>
</evidence>
<keyword evidence="1" id="KW-0472">Membrane</keyword>
<proteinExistence type="predicted"/>
<accession>A0A1M4V819</accession>
<organism evidence="2 3">
    <name type="scientific">Kaistia soli DSM 19436</name>
    <dbReference type="NCBI Taxonomy" id="1122133"/>
    <lineage>
        <taxon>Bacteria</taxon>
        <taxon>Pseudomonadati</taxon>
        <taxon>Pseudomonadota</taxon>
        <taxon>Alphaproteobacteria</taxon>
        <taxon>Hyphomicrobiales</taxon>
        <taxon>Kaistiaceae</taxon>
        <taxon>Kaistia</taxon>
    </lineage>
</organism>
<gene>
    <name evidence="2" type="ORF">SAMN02745157_0634</name>
</gene>
<dbReference type="EMBL" id="FQUP01000001">
    <property type="protein sequence ID" value="SHE65037.1"/>
    <property type="molecule type" value="Genomic_DNA"/>
</dbReference>
<keyword evidence="1" id="KW-1133">Transmembrane helix</keyword>
<keyword evidence="1" id="KW-0812">Transmembrane</keyword>